<evidence type="ECO:0000256" key="1">
    <source>
        <dbReference type="SAM" id="Phobius"/>
    </source>
</evidence>
<keyword evidence="2" id="KW-0575">Peroxidase</keyword>
<dbReference type="Proteomes" id="UP000033428">
    <property type="component" value="Unassembled WGS sequence"/>
</dbReference>
<reference evidence="2 3" key="1">
    <citation type="submission" date="2015-02" db="EMBL/GenBank/DDBJ databases">
        <title>Single-cell genomics of uncultivated deep-branching MTB reveals a conserved set of magnetosome genes.</title>
        <authorList>
            <person name="Kolinko S."/>
            <person name="Richter M."/>
            <person name="Glockner F.O."/>
            <person name="Brachmann A."/>
            <person name="Schuler D."/>
        </authorList>
    </citation>
    <scope>NUCLEOTIDE SEQUENCE [LARGE SCALE GENOMIC DNA]</scope>
    <source>
        <strain evidence="2">SKK-01</strain>
    </source>
</reference>
<keyword evidence="3" id="KW-1185">Reference proteome</keyword>
<gene>
    <name evidence="2" type="ORF">OMAG_002026</name>
</gene>
<accession>A0A0F0CQ16</accession>
<dbReference type="GO" id="GO:0004601">
    <property type="term" value="F:peroxidase activity"/>
    <property type="evidence" value="ECO:0007669"/>
    <property type="project" value="UniProtKB-KW"/>
</dbReference>
<keyword evidence="1" id="KW-1133">Transmembrane helix</keyword>
<dbReference type="EMBL" id="JYNY01000403">
    <property type="protein sequence ID" value="KJJ84109.1"/>
    <property type="molecule type" value="Genomic_DNA"/>
</dbReference>
<comment type="caution">
    <text evidence="2">The sequence shown here is derived from an EMBL/GenBank/DDBJ whole genome shotgun (WGS) entry which is preliminary data.</text>
</comment>
<protein>
    <submittedName>
        <fullName evidence="2">Acid phosphatase/vanadium-dependent haloperoxidase related protein</fullName>
    </submittedName>
</protein>
<evidence type="ECO:0000313" key="3">
    <source>
        <dbReference type="Proteomes" id="UP000033428"/>
    </source>
</evidence>
<dbReference type="Pfam" id="PF02681">
    <property type="entry name" value="DUF212"/>
    <property type="match status" value="1"/>
</dbReference>
<proteinExistence type="predicted"/>
<evidence type="ECO:0000313" key="2">
    <source>
        <dbReference type="EMBL" id="KJJ84109.1"/>
    </source>
</evidence>
<dbReference type="PANTHER" id="PTHR31446">
    <property type="entry name" value="ACID PHOSPHATASE/VANADIUM-DEPENDENT HALOPEROXIDASE-RELATED PROTEIN"/>
    <property type="match status" value="1"/>
</dbReference>
<feature type="transmembrane region" description="Helical" evidence="1">
    <location>
        <begin position="128"/>
        <end position="152"/>
    </location>
</feature>
<dbReference type="PANTHER" id="PTHR31446:SF29">
    <property type="entry name" value="ACID PHOSPHATASE_VANADIUM-DEPENDENT HALOPEROXIDASE-RELATED PROTEIN"/>
    <property type="match status" value="1"/>
</dbReference>
<dbReference type="PATRIC" id="fig|1609969.3.peg.2156"/>
<name>A0A0F0CQ16_9BACT</name>
<feature type="transmembrane region" description="Helical" evidence="1">
    <location>
        <begin position="74"/>
        <end position="93"/>
    </location>
</feature>
<keyword evidence="1" id="KW-0472">Membrane</keyword>
<keyword evidence="2" id="KW-0560">Oxidoreductase</keyword>
<dbReference type="AlphaFoldDB" id="A0A0F0CQ16"/>
<organism evidence="2 3">
    <name type="scientific">Candidatus Omnitrophus magneticus</name>
    <dbReference type="NCBI Taxonomy" id="1609969"/>
    <lineage>
        <taxon>Bacteria</taxon>
        <taxon>Pseudomonadati</taxon>
        <taxon>Candidatus Omnitrophota</taxon>
        <taxon>Candidatus Omnitrophus</taxon>
    </lineage>
</organism>
<dbReference type="InterPro" id="IPR003832">
    <property type="entry name" value="DUF212"/>
</dbReference>
<keyword evidence="1" id="KW-0812">Transmembrane</keyword>
<sequence length="155" mass="17005">MISDSSTIRDILSNKVFFTTFWGWFAAQSIKVIIGIITEKRFNFKWFVGTGGMPSSHASGVTALATSIGIQEGVGTVIFAIAAMFAVVVIFDAQGVRHSTGKQAEVLNKILDDIYWKKRIQNDRLKELVGHTPIEVIIGICTGLCVAFLSYLGKF</sequence>
<feature type="transmembrane region" description="Helical" evidence="1">
    <location>
        <begin position="16"/>
        <end position="34"/>
    </location>
</feature>